<evidence type="ECO:0000313" key="7">
    <source>
        <dbReference type="EMBL" id="KAE9393598.1"/>
    </source>
</evidence>
<keyword evidence="5" id="KW-0067">ATP-binding</keyword>
<dbReference type="EMBL" id="ML769568">
    <property type="protein sequence ID" value="KAE9393598.1"/>
    <property type="molecule type" value="Genomic_DNA"/>
</dbReference>
<evidence type="ECO:0000256" key="1">
    <source>
        <dbReference type="ARBA" id="ARBA00022527"/>
    </source>
</evidence>
<name>A0A6A4H795_9AGAR</name>
<dbReference type="InterPro" id="IPR000719">
    <property type="entry name" value="Prot_kinase_dom"/>
</dbReference>
<accession>A0A6A4H795</accession>
<dbReference type="PANTHER" id="PTHR24345:SF0">
    <property type="entry name" value="CELL CYCLE SERINE_THREONINE-PROTEIN KINASE CDC5_MSD2"/>
    <property type="match status" value="1"/>
</dbReference>
<dbReference type="AlphaFoldDB" id="A0A6A4H795"/>
<gene>
    <name evidence="7" type="ORF">BT96DRAFT_215572</name>
</gene>
<proteinExistence type="predicted"/>
<keyword evidence="3" id="KW-0547">Nucleotide-binding</keyword>
<evidence type="ECO:0000256" key="5">
    <source>
        <dbReference type="ARBA" id="ARBA00022840"/>
    </source>
</evidence>
<dbReference type="Proteomes" id="UP000799118">
    <property type="component" value="Unassembled WGS sequence"/>
</dbReference>
<evidence type="ECO:0000256" key="3">
    <source>
        <dbReference type="ARBA" id="ARBA00022741"/>
    </source>
</evidence>
<dbReference type="GO" id="GO:0005524">
    <property type="term" value="F:ATP binding"/>
    <property type="evidence" value="ECO:0007669"/>
    <property type="project" value="UniProtKB-KW"/>
</dbReference>
<evidence type="ECO:0000259" key="6">
    <source>
        <dbReference type="PROSITE" id="PS50011"/>
    </source>
</evidence>
<keyword evidence="8" id="KW-1185">Reference proteome</keyword>
<keyword evidence="2" id="KW-0808">Transferase</keyword>
<organism evidence="7 8">
    <name type="scientific">Gymnopus androsaceus JB14</name>
    <dbReference type="NCBI Taxonomy" id="1447944"/>
    <lineage>
        <taxon>Eukaryota</taxon>
        <taxon>Fungi</taxon>
        <taxon>Dikarya</taxon>
        <taxon>Basidiomycota</taxon>
        <taxon>Agaricomycotina</taxon>
        <taxon>Agaricomycetes</taxon>
        <taxon>Agaricomycetidae</taxon>
        <taxon>Agaricales</taxon>
        <taxon>Marasmiineae</taxon>
        <taxon>Omphalotaceae</taxon>
        <taxon>Gymnopus</taxon>
    </lineage>
</organism>
<protein>
    <submittedName>
        <fullName evidence="7">Kinase-like protein</fullName>
    </submittedName>
</protein>
<evidence type="ECO:0000256" key="2">
    <source>
        <dbReference type="ARBA" id="ARBA00022679"/>
    </source>
</evidence>
<feature type="domain" description="Protein kinase" evidence="6">
    <location>
        <begin position="1"/>
        <end position="173"/>
    </location>
</feature>
<dbReference type="OrthoDB" id="4062651at2759"/>
<dbReference type="PROSITE" id="PS50011">
    <property type="entry name" value="PROTEIN_KINASE_DOM"/>
    <property type="match status" value="1"/>
</dbReference>
<dbReference type="InterPro" id="IPR011009">
    <property type="entry name" value="Kinase-like_dom_sf"/>
</dbReference>
<dbReference type="SUPFAM" id="SSF56112">
    <property type="entry name" value="Protein kinase-like (PK-like)"/>
    <property type="match status" value="1"/>
</dbReference>
<keyword evidence="4 7" id="KW-0418">Kinase</keyword>
<dbReference type="PANTHER" id="PTHR24345">
    <property type="entry name" value="SERINE/THREONINE-PROTEIN KINASE PLK"/>
    <property type="match status" value="1"/>
</dbReference>
<reference evidence="7" key="1">
    <citation type="journal article" date="2019" name="Environ. Microbiol.">
        <title>Fungal ecological strategies reflected in gene transcription - a case study of two litter decomposers.</title>
        <authorList>
            <person name="Barbi F."/>
            <person name="Kohler A."/>
            <person name="Barry K."/>
            <person name="Baskaran P."/>
            <person name="Daum C."/>
            <person name="Fauchery L."/>
            <person name="Ihrmark K."/>
            <person name="Kuo A."/>
            <person name="LaButti K."/>
            <person name="Lipzen A."/>
            <person name="Morin E."/>
            <person name="Grigoriev I.V."/>
            <person name="Henrissat B."/>
            <person name="Lindahl B."/>
            <person name="Martin F."/>
        </authorList>
    </citation>
    <scope>NUCLEOTIDE SEQUENCE</scope>
    <source>
        <strain evidence="7">JB14</strain>
    </source>
</reference>
<dbReference type="SMART" id="SM00220">
    <property type="entry name" value="S_TKc"/>
    <property type="match status" value="1"/>
</dbReference>
<dbReference type="GO" id="GO:0005634">
    <property type="term" value="C:nucleus"/>
    <property type="evidence" value="ECO:0007669"/>
    <property type="project" value="TreeGrafter"/>
</dbReference>
<dbReference type="Pfam" id="PF00069">
    <property type="entry name" value="Pkinase"/>
    <property type="match status" value="1"/>
</dbReference>
<keyword evidence="1" id="KW-0723">Serine/threonine-protein kinase</keyword>
<dbReference type="Gene3D" id="1.10.510.10">
    <property type="entry name" value="Transferase(Phosphotransferase) domain 1"/>
    <property type="match status" value="1"/>
</dbReference>
<sequence>MPHPNLISPERLFECCGWYYVILPNHIPLLDICTGVGAGGPMLPLVKDLIAGLSFLHQHDTAHLDLNPGNLICTTENQLKIIDFDLALRAKKGERIFGIRGTEGWMAPEVKKNNGKDGFEPFKVDLYSCGKVLEFMDRASKHSLGKWLSDAAAQLMAPDPETRPSLEMLQWWL</sequence>
<dbReference type="GO" id="GO:0004674">
    <property type="term" value="F:protein serine/threonine kinase activity"/>
    <property type="evidence" value="ECO:0007669"/>
    <property type="project" value="UniProtKB-KW"/>
</dbReference>
<evidence type="ECO:0000256" key="4">
    <source>
        <dbReference type="ARBA" id="ARBA00022777"/>
    </source>
</evidence>
<evidence type="ECO:0000313" key="8">
    <source>
        <dbReference type="Proteomes" id="UP000799118"/>
    </source>
</evidence>